<proteinExistence type="inferred from homology"/>
<name>A0A558BVJ2_9BACT</name>
<dbReference type="CDD" id="cd04188">
    <property type="entry name" value="DPG_synthase"/>
    <property type="match status" value="1"/>
</dbReference>
<evidence type="ECO:0000256" key="10">
    <source>
        <dbReference type="ARBA" id="ARBA00022989"/>
    </source>
</evidence>
<dbReference type="Pfam" id="PF00535">
    <property type="entry name" value="Glycos_transf_2"/>
    <property type="match status" value="1"/>
</dbReference>
<evidence type="ECO:0000256" key="8">
    <source>
        <dbReference type="ARBA" id="ARBA00022824"/>
    </source>
</evidence>
<dbReference type="EC" id="2.4.1.117" evidence="4"/>
<evidence type="ECO:0000256" key="11">
    <source>
        <dbReference type="ARBA" id="ARBA00023136"/>
    </source>
</evidence>
<gene>
    <name evidence="14" type="ORF">FNT36_13785</name>
</gene>
<evidence type="ECO:0000256" key="6">
    <source>
        <dbReference type="ARBA" id="ARBA00022679"/>
    </source>
</evidence>
<protein>
    <recommendedName>
        <fullName evidence="4">dolichyl-phosphate beta-glucosyltransferase</fullName>
        <ecNumber evidence="4">2.4.1.117</ecNumber>
    </recommendedName>
</protein>
<sequence length="270" mass="29385">MLAVLPAPVLSLLIPAYNEAARLGATLGQVLAYLHAQPYPSELIVVDDGSTDGTVAVAEEYFASHTGRVATRVLSYTPNRGKGYAVRQGLLAARGAIALFSDADLSTPIEETPALLEPILAGECDVVFGSRALNDELVGQHQPWLREQSGRFFNRMVRLATSMPYADTQCGFKAFRLDVCTPIIESARLDRFGFDVELLFLAYKAGLRLREQPVRWNDVAGSKVGIFSGLHGFRELWALRQYSRRGDYAAALSRTQALVASQAATPGVPI</sequence>
<dbReference type="GO" id="GO:0004581">
    <property type="term" value="F:dolichyl-phosphate beta-glucosyltransferase activity"/>
    <property type="evidence" value="ECO:0007669"/>
    <property type="project" value="UniProtKB-EC"/>
</dbReference>
<comment type="pathway">
    <text evidence="2">Protein modification; protein glycosylation.</text>
</comment>
<dbReference type="InterPro" id="IPR001173">
    <property type="entry name" value="Glyco_trans_2-like"/>
</dbReference>
<dbReference type="OrthoDB" id="2369748at2"/>
<evidence type="ECO:0000259" key="13">
    <source>
        <dbReference type="Pfam" id="PF00535"/>
    </source>
</evidence>
<evidence type="ECO:0000256" key="12">
    <source>
        <dbReference type="ARBA" id="ARBA00045097"/>
    </source>
</evidence>
<keyword evidence="9" id="KW-0735">Signal-anchor</keyword>
<feature type="domain" description="Glycosyltransferase 2-like" evidence="13">
    <location>
        <begin position="11"/>
        <end position="165"/>
    </location>
</feature>
<keyword evidence="7" id="KW-0812">Transmembrane</keyword>
<comment type="similarity">
    <text evidence="3">Belongs to the glycosyltransferase 2 family.</text>
</comment>
<dbReference type="PANTHER" id="PTHR10859:SF91">
    <property type="entry name" value="DOLICHYL-PHOSPHATE BETA-GLUCOSYLTRANSFERASE"/>
    <property type="match status" value="1"/>
</dbReference>
<evidence type="ECO:0000256" key="4">
    <source>
        <dbReference type="ARBA" id="ARBA00012583"/>
    </source>
</evidence>
<dbReference type="InterPro" id="IPR035518">
    <property type="entry name" value="DPG_synthase"/>
</dbReference>
<evidence type="ECO:0000256" key="5">
    <source>
        <dbReference type="ARBA" id="ARBA00022676"/>
    </source>
</evidence>
<keyword evidence="5" id="KW-0328">Glycosyltransferase</keyword>
<reference evidence="14 15" key="1">
    <citation type="submission" date="2019-07" db="EMBL/GenBank/DDBJ databases">
        <title>Hymenobacter sp. straun FUR1 Genome sequencing and assembly.</title>
        <authorList>
            <person name="Chhetri G."/>
        </authorList>
    </citation>
    <scope>NUCLEOTIDE SEQUENCE [LARGE SCALE GENOMIC DNA]</scope>
    <source>
        <strain evidence="14 15">Fur1</strain>
    </source>
</reference>
<keyword evidence="15" id="KW-1185">Reference proteome</keyword>
<evidence type="ECO:0000313" key="14">
    <source>
        <dbReference type="EMBL" id="TVT40541.1"/>
    </source>
</evidence>
<keyword evidence="10" id="KW-1133">Transmembrane helix</keyword>
<organism evidence="14 15">
    <name type="scientific">Hymenobacter setariae</name>
    <dbReference type="NCBI Taxonomy" id="2594794"/>
    <lineage>
        <taxon>Bacteria</taxon>
        <taxon>Pseudomonadati</taxon>
        <taxon>Bacteroidota</taxon>
        <taxon>Cytophagia</taxon>
        <taxon>Cytophagales</taxon>
        <taxon>Hymenobacteraceae</taxon>
        <taxon>Hymenobacter</taxon>
    </lineage>
</organism>
<dbReference type="GO" id="GO:0006487">
    <property type="term" value="P:protein N-linked glycosylation"/>
    <property type="evidence" value="ECO:0007669"/>
    <property type="project" value="TreeGrafter"/>
</dbReference>
<evidence type="ECO:0000256" key="9">
    <source>
        <dbReference type="ARBA" id="ARBA00022968"/>
    </source>
</evidence>
<evidence type="ECO:0000256" key="1">
    <source>
        <dbReference type="ARBA" id="ARBA00004389"/>
    </source>
</evidence>
<dbReference type="PANTHER" id="PTHR10859">
    <property type="entry name" value="GLYCOSYL TRANSFERASE"/>
    <property type="match status" value="1"/>
</dbReference>
<dbReference type="AlphaFoldDB" id="A0A558BVJ2"/>
<comment type="catalytic activity">
    <reaction evidence="12">
        <text>a di-trans,poly-cis-dolichyl phosphate + UDP-alpha-D-glucose = a di-trans,poly-cis-dolichyl beta-D-glucosyl phosphate + UDP</text>
        <dbReference type="Rhea" id="RHEA:15401"/>
        <dbReference type="Rhea" id="RHEA-COMP:19498"/>
        <dbReference type="Rhea" id="RHEA-COMP:19502"/>
        <dbReference type="ChEBI" id="CHEBI:57525"/>
        <dbReference type="ChEBI" id="CHEBI:57683"/>
        <dbReference type="ChEBI" id="CHEBI:58223"/>
        <dbReference type="ChEBI" id="CHEBI:58885"/>
        <dbReference type="EC" id="2.4.1.117"/>
    </reaction>
    <physiologicalReaction direction="left-to-right" evidence="12">
        <dbReference type="Rhea" id="RHEA:15402"/>
    </physiologicalReaction>
</comment>
<accession>A0A558BVJ2</accession>
<evidence type="ECO:0000313" key="15">
    <source>
        <dbReference type="Proteomes" id="UP000317624"/>
    </source>
</evidence>
<comment type="caution">
    <text evidence="14">The sequence shown here is derived from an EMBL/GenBank/DDBJ whole genome shotgun (WGS) entry which is preliminary data.</text>
</comment>
<keyword evidence="6 14" id="KW-0808">Transferase</keyword>
<keyword evidence="8" id="KW-0256">Endoplasmic reticulum</keyword>
<dbReference type="InterPro" id="IPR029044">
    <property type="entry name" value="Nucleotide-diphossugar_trans"/>
</dbReference>
<evidence type="ECO:0000256" key="3">
    <source>
        <dbReference type="ARBA" id="ARBA00006739"/>
    </source>
</evidence>
<comment type="subcellular location">
    <subcellularLocation>
        <location evidence="1">Endoplasmic reticulum membrane</location>
        <topology evidence="1">Single-pass membrane protein</topology>
    </subcellularLocation>
</comment>
<dbReference type="Gene3D" id="3.90.550.10">
    <property type="entry name" value="Spore Coat Polysaccharide Biosynthesis Protein SpsA, Chain A"/>
    <property type="match status" value="1"/>
</dbReference>
<evidence type="ECO:0000256" key="2">
    <source>
        <dbReference type="ARBA" id="ARBA00004922"/>
    </source>
</evidence>
<evidence type="ECO:0000256" key="7">
    <source>
        <dbReference type="ARBA" id="ARBA00022692"/>
    </source>
</evidence>
<dbReference type="EMBL" id="VMRJ01000003">
    <property type="protein sequence ID" value="TVT40541.1"/>
    <property type="molecule type" value="Genomic_DNA"/>
</dbReference>
<keyword evidence="11" id="KW-0472">Membrane</keyword>
<dbReference type="Proteomes" id="UP000317624">
    <property type="component" value="Unassembled WGS sequence"/>
</dbReference>
<dbReference type="SUPFAM" id="SSF53448">
    <property type="entry name" value="Nucleotide-diphospho-sugar transferases"/>
    <property type="match status" value="1"/>
</dbReference>